<evidence type="ECO:0000313" key="12">
    <source>
        <dbReference type="Proteomes" id="UP001198163"/>
    </source>
</evidence>
<keyword evidence="2 8" id="KW-0813">Transport</keyword>
<dbReference type="InterPro" id="IPR039426">
    <property type="entry name" value="TonB-dep_rcpt-like"/>
</dbReference>
<keyword evidence="3 8" id="KW-1134">Transmembrane beta strand</keyword>
<keyword evidence="6 8" id="KW-0472">Membrane</keyword>
<dbReference type="RefSeq" id="WP_230755718.1">
    <property type="nucleotide sequence ID" value="NZ_JAINWA010000003.1"/>
</dbReference>
<feature type="chain" id="PRO_5042221908" evidence="9">
    <location>
        <begin position="27"/>
        <end position="658"/>
    </location>
</feature>
<evidence type="ECO:0000256" key="3">
    <source>
        <dbReference type="ARBA" id="ARBA00022452"/>
    </source>
</evidence>
<dbReference type="Gene3D" id="2.170.130.10">
    <property type="entry name" value="TonB-dependent receptor, plug domain"/>
    <property type="match status" value="1"/>
</dbReference>
<accession>A0AAE3EK77</accession>
<protein>
    <submittedName>
        <fullName evidence="11">TonB-dependent receptor</fullName>
    </submittedName>
</protein>
<sequence length="658" mass="70068">MIKVRMPRLARAGLCIGFLIAAPGFAELSEALPAGDYTSGSEIFNEEDFPLIYGDGLTVVRKAQVTEDARVLNEQEIREIKAADLGELLEKGLCIAITRNGGYGMVSTPNLRGFGSGRVAVLVNGIPVNSAQNGSFDLSSINPAAVRKIEVSRGGTDSRFTASGAIGGTVNIITGTGNDPAAPDGSIGFRAGASNTAQLPAGETEDYADTQNINVAVNGKSGRLEWSADAFANKAGNHYRYADSLGRTLRLEGSEVLDAGFQGRADFRATGAARITANGSLYFADKHSAGKMNNADSGIQGDAQSRESVSASLIGFPFAAADTEATASHAWTRMDWEDGSGKSRHDLNTASFIARLAWYARETTTIHFGAELAGNVLDSTNLGSGISAIDGAVWTGGEWKPEKAFLAHPSLRLAYSAGDIVPIPKIGLAWFGDSGFTLKGNAFRVYKSPSFNDLYWSSDVWAEGNPDLKPEHGAGADAVVEYAGNSGFEAEASAHVSRLSDAVIWSPEGTKWKPMNAGDAVYWGLDARAEWKASKRFRFAGDYSYLDSRVLTDGRSFSDGKRMPYQSRHRGGGEVRAQFARWSGSVRGNWLGSRFTAIDNLTELPGVFTVDSGITVKAGNGVEFSVTGRNLGGAEYVLVEGYPLPGRTITLGVQYTYR</sequence>
<evidence type="ECO:0000256" key="2">
    <source>
        <dbReference type="ARBA" id="ARBA00022448"/>
    </source>
</evidence>
<dbReference type="InterPro" id="IPR012910">
    <property type="entry name" value="Plug_dom"/>
</dbReference>
<dbReference type="GO" id="GO:0015344">
    <property type="term" value="F:siderophore uptake transmembrane transporter activity"/>
    <property type="evidence" value="ECO:0007669"/>
    <property type="project" value="TreeGrafter"/>
</dbReference>
<dbReference type="InterPro" id="IPR036942">
    <property type="entry name" value="Beta-barrel_TonB_sf"/>
</dbReference>
<keyword evidence="4 8" id="KW-0812">Transmembrane</keyword>
<evidence type="ECO:0000256" key="5">
    <source>
        <dbReference type="ARBA" id="ARBA00022729"/>
    </source>
</evidence>
<keyword evidence="5 9" id="KW-0732">Signal</keyword>
<keyword evidence="7 8" id="KW-0998">Cell outer membrane</keyword>
<evidence type="ECO:0000256" key="6">
    <source>
        <dbReference type="ARBA" id="ARBA00023136"/>
    </source>
</evidence>
<keyword evidence="11" id="KW-0675">Receptor</keyword>
<evidence type="ECO:0000259" key="10">
    <source>
        <dbReference type="Pfam" id="PF07715"/>
    </source>
</evidence>
<reference evidence="11" key="1">
    <citation type="submission" date="2021-08" db="EMBL/GenBank/DDBJ databases">
        <title>Comparative analyses of Brucepasteria parasyntrophica and Teretinema zuelzerae.</title>
        <authorList>
            <person name="Song Y."/>
            <person name="Brune A."/>
        </authorList>
    </citation>
    <scope>NUCLEOTIDE SEQUENCE</scope>
    <source>
        <strain evidence="11">DSM 1903</strain>
    </source>
</reference>
<dbReference type="GO" id="GO:0044718">
    <property type="term" value="P:siderophore transmembrane transport"/>
    <property type="evidence" value="ECO:0007669"/>
    <property type="project" value="TreeGrafter"/>
</dbReference>
<organism evidence="11 12">
    <name type="scientific">Teretinema zuelzerae</name>
    <dbReference type="NCBI Taxonomy" id="156"/>
    <lineage>
        <taxon>Bacteria</taxon>
        <taxon>Pseudomonadati</taxon>
        <taxon>Spirochaetota</taxon>
        <taxon>Spirochaetia</taxon>
        <taxon>Spirochaetales</taxon>
        <taxon>Treponemataceae</taxon>
        <taxon>Teretinema</taxon>
    </lineage>
</organism>
<dbReference type="Gene3D" id="2.40.170.20">
    <property type="entry name" value="TonB-dependent receptor, beta-barrel domain"/>
    <property type="match status" value="1"/>
</dbReference>
<evidence type="ECO:0000256" key="8">
    <source>
        <dbReference type="PROSITE-ProRule" id="PRU01360"/>
    </source>
</evidence>
<dbReference type="Pfam" id="PF07715">
    <property type="entry name" value="Plug"/>
    <property type="match status" value="1"/>
</dbReference>
<proteinExistence type="inferred from homology"/>
<dbReference type="EMBL" id="JAINWA010000003">
    <property type="protein sequence ID" value="MCD1654998.1"/>
    <property type="molecule type" value="Genomic_DNA"/>
</dbReference>
<dbReference type="SUPFAM" id="SSF56935">
    <property type="entry name" value="Porins"/>
    <property type="match status" value="1"/>
</dbReference>
<feature type="signal peptide" evidence="9">
    <location>
        <begin position="1"/>
        <end position="26"/>
    </location>
</feature>
<dbReference type="AlphaFoldDB" id="A0AAE3EK77"/>
<comment type="similarity">
    <text evidence="8">Belongs to the TonB-dependent receptor family.</text>
</comment>
<comment type="caution">
    <text evidence="11">The sequence shown here is derived from an EMBL/GenBank/DDBJ whole genome shotgun (WGS) entry which is preliminary data.</text>
</comment>
<dbReference type="GO" id="GO:0009279">
    <property type="term" value="C:cell outer membrane"/>
    <property type="evidence" value="ECO:0007669"/>
    <property type="project" value="UniProtKB-SubCell"/>
</dbReference>
<evidence type="ECO:0000256" key="1">
    <source>
        <dbReference type="ARBA" id="ARBA00004571"/>
    </source>
</evidence>
<comment type="subcellular location">
    <subcellularLocation>
        <location evidence="1 8">Cell outer membrane</location>
        <topology evidence="1 8">Multi-pass membrane protein</topology>
    </subcellularLocation>
</comment>
<evidence type="ECO:0000313" key="11">
    <source>
        <dbReference type="EMBL" id="MCD1654998.1"/>
    </source>
</evidence>
<dbReference type="PROSITE" id="PS52016">
    <property type="entry name" value="TONB_DEPENDENT_REC_3"/>
    <property type="match status" value="1"/>
</dbReference>
<dbReference type="PANTHER" id="PTHR30069:SF29">
    <property type="entry name" value="HEMOGLOBIN AND HEMOGLOBIN-HAPTOGLOBIN-BINDING PROTEIN 1-RELATED"/>
    <property type="match status" value="1"/>
</dbReference>
<feature type="domain" description="TonB-dependent receptor plug" evidence="10">
    <location>
        <begin position="63"/>
        <end position="169"/>
    </location>
</feature>
<keyword evidence="12" id="KW-1185">Reference proteome</keyword>
<gene>
    <name evidence="11" type="ORF">K7J14_09830</name>
</gene>
<evidence type="ECO:0000256" key="9">
    <source>
        <dbReference type="SAM" id="SignalP"/>
    </source>
</evidence>
<evidence type="ECO:0000256" key="4">
    <source>
        <dbReference type="ARBA" id="ARBA00022692"/>
    </source>
</evidence>
<dbReference type="Proteomes" id="UP001198163">
    <property type="component" value="Unassembled WGS sequence"/>
</dbReference>
<dbReference type="PANTHER" id="PTHR30069">
    <property type="entry name" value="TONB-DEPENDENT OUTER MEMBRANE RECEPTOR"/>
    <property type="match status" value="1"/>
</dbReference>
<dbReference type="InterPro" id="IPR037066">
    <property type="entry name" value="Plug_dom_sf"/>
</dbReference>
<evidence type="ECO:0000256" key="7">
    <source>
        <dbReference type="ARBA" id="ARBA00023237"/>
    </source>
</evidence>
<name>A0AAE3EK77_9SPIR</name>